<gene>
    <name evidence="2" type="ORF">Bca52824_018098</name>
</gene>
<dbReference type="PANTHER" id="PTHR44137:SF59">
    <property type="entry name" value="J DOMAIN-CONTAINING PROTEIN"/>
    <property type="match status" value="1"/>
</dbReference>
<evidence type="ECO:0000259" key="1">
    <source>
        <dbReference type="PROSITE" id="PS50076"/>
    </source>
</evidence>
<reference evidence="2 3" key="1">
    <citation type="submission" date="2020-02" db="EMBL/GenBank/DDBJ databases">
        <authorList>
            <person name="Ma Q."/>
            <person name="Huang Y."/>
            <person name="Song X."/>
            <person name="Pei D."/>
        </authorList>
    </citation>
    <scope>NUCLEOTIDE SEQUENCE [LARGE SCALE GENOMIC DNA]</scope>
    <source>
        <strain evidence="2">Sxm20200214</strain>
        <tissue evidence="2">Leaf</tissue>
    </source>
</reference>
<comment type="caution">
    <text evidence="2">The sequence shown here is derived from an EMBL/GenBank/DDBJ whole genome shotgun (WGS) entry which is preliminary data.</text>
</comment>
<dbReference type="PROSITE" id="PS50076">
    <property type="entry name" value="DNAJ_2"/>
    <property type="match status" value="1"/>
</dbReference>
<proteinExistence type="predicted"/>
<organism evidence="2 3">
    <name type="scientific">Brassica carinata</name>
    <name type="common">Ethiopian mustard</name>
    <name type="synonym">Abyssinian cabbage</name>
    <dbReference type="NCBI Taxonomy" id="52824"/>
    <lineage>
        <taxon>Eukaryota</taxon>
        <taxon>Viridiplantae</taxon>
        <taxon>Streptophyta</taxon>
        <taxon>Embryophyta</taxon>
        <taxon>Tracheophyta</taxon>
        <taxon>Spermatophyta</taxon>
        <taxon>Magnoliopsida</taxon>
        <taxon>eudicotyledons</taxon>
        <taxon>Gunneridae</taxon>
        <taxon>Pentapetalae</taxon>
        <taxon>rosids</taxon>
        <taxon>malvids</taxon>
        <taxon>Brassicales</taxon>
        <taxon>Brassicaceae</taxon>
        <taxon>Brassiceae</taxon>
        <taxon>Brassica</taxon>
    </lineage>
</organism>
<evidence type="ECO:0000313" key="3">
    <source>
        <dbReference type="Proteomes" id="UP000886595"/>
    </source>
</evidence>
<name>A0A8X7VPA3_BRACI</name>
<dbReference type="PRINTS" id="PR00625">
    <property type="entry name" value="JDOMAIN"/>
</dbReference>
<dbReference type="OrthoDB" id="10250354at2759"/>
<dbReference type="Gene3D" id="1.10.287.110">
    <property type="entry name" value="DnaJ domain"/>
    <property type="match status" value="1"/>
</dbReference>
<keyword evidence="3" id="KW-1185">Reference proteome</keyword>
<dbReference type="EMBL" id="JAAMPC010000004">
    <property type="protein sequence ID" value="KAG2314976.1"/>
    <property type="molecule type" value="Genomic_DNA"/>
</dbReference>
<dbReference type="PANTHER" id="PTHR44137">
    <property type="entry name" value="BNAC03G44070D PROTEIN"/>
    <property type="match status" value="1"/>
</dbReference>
<dbReference type="CDD" id="cd06257">
    <property type="entry name" value="DnaJ"/>
    <property type="match status" value="1"/>
</dbReference>
<dbReference type="Proteomes" id="UP000886595">
    <property type="component" value="Unassembled WGS sequence"/>
</dbReference>
<accession>A0A8X7VPA3</accession>
<dbReference type="InterPro" id="IPR001623">
    <property type="entry name" value="DnaJ_domain"/>
</dbReference>
<dbReference type="SMART" id="SM00271">
    <property type="entry name" value="DnaJ"/>
    <property type="match status" value="1"/>
</dbReference>
<evidence type="ECO:0000313" key="2">
    <source>
        <dbReference type="EMBL" id="KAG2314976.1"/>
    </source>
</evidence>
<dbReference type="SUPFAM" id="SSF46565">
    <property type="entry name" value="Chaperone J-domain"/>
    <property type="match status" value="1"/>
</dbReference>
<sequence length="132" mass="14950">MLSTFHVFLAAETRVNGEVDWYGILDADPRDDNETLKKKYRKLALMLHPDKNSSVGADGAFKHVSEAWKFLSDKDKRAAYDRKKSLYTMYQKVSVLNPGKHDALLSSTFEDHILLLLLYNLSSGIVVSTSQI</sequence>
<dbReference type="AlphaFoldDB" id="A0A8X7VPA3"/>
<feature type="domain" description="J" evidence="1">
    <location>
        <begin position="20"/>
        <end position="84"/>
    </location>
</feature>
<dbReference type="InterPro" id="IPR036869">
    <property type="entry name" value="J_dom_sf"/>
</dbReference>
<protein>
    <recommendedName>
        <fullName evidence="1">J domain-containing protein</fullName>
    </recommendedName>
</protein>
<dbReference type="Pfam" id="PF00226">
    <property type="entry name" value="DnaJ"/>
    <property type="match status" value="1"/>
</dbReference>